<evidence type="ECO:0000256" key="7">
    <source>
        <dbReference type="SAM" id="Phobius"/>
    </source>
</evidence>
<dbReference type="InterPro" id="IPR003838">
    <property type="entry name" value="ABC3_permease_C"/>
</dbReference>
<dbReference type="EMBL" id="JBIAZU010000002">
    <property type="protein sequence ID" value="MFF5289722.1"/>
    <property type="molecule type" value="Genomic_DNA"/>
</dbReference>
<evidence type="ECO:0000256" key="6">
    <source>
        <dbReference type="ARBA" id="ARBA00038076"/>
    </source>
</evidence>
<keyword evidence="2" id="KW-1003">Cell membrane</keyword>
<feature type="transmembrane region" description="Helical" evidence="7">
    <location>
        <begin position="403"/>
        <end position="427"/>
    </location>
</feature>
<gene>
    <name evidence="9" type="ORF">ACFY35_09800</name>
</gene>
<organism evidence="9 10">
    <name type="scientific">Paractinoplanes globisporus</name>
    <dbReference type="NCBI Taxonomy" id="113565"/>
    <lineage>
        <taxon>Bacteria</taxon>
        <taxon>Bacillati</taxon>
        <taxon>Actinomycetota</taxon>
        <taxon>Actinomycetes</taxon>
        <taxon>Micromonosporales</taxon>
        <taxon>Micromonosporaceae</taxon>
        <taxon>Paractinoplanes</taxon>
    </lineage>
</organism>
<comment type="caution">
    <text evidence="9">The sequence shown here is derived from an EMBL/GenBank/DDBJ whole genome shotgun (WGS) entry which is preliminary data.</text>
</comment>
<feature type="transmembrane region" description="Helical" evidence="7">
    <location>
        <begin position="350"/>
        <end position="371"/>
    </location>
</feature>
<dbReference type="RefSeq" id="WP_020518211.1">
    <property type="nucleotide sequence ID" value="NZ_JBIAZU010000002.1"/>
</dbReference>
<sequence>MIRVGIHLALRSGREALARLLVTALSVAIGVGLLLSVLAMYHAYRDTIAKPCWQCTATTDANGPLLWSYSEDEFGGRTIDRLDVATLKPDGPVVPGLPAMPSAGQYYASPALAALLRATPADELGDRFPGTMAGTIGAAGLQSPDDLVVVIGHRPAELAASPHTLRTAAIQTAPRGLSTSAFYQFGFALGAVALLVPLLVLIGNATRMAAARREERYAAIRLVGGERSQINVIASVDAVLGALLGALGGIGLYAALRPLLGHIPLLGFRFFDDTITPTVWGFVGTVLAVPAAAAVACLVSLRRVRISPLGVTRRVTPPPPRFWRVLPLLAGLALFTIPLVIAPADGRGTPGFAVLALVLVMTGLMIAGPWLTMMSARLLARWTVGGSSLLAARRLADNPRASFRAVSGLMLAVMVGTTLAALVPAALASQDTTRTSPLRDVLRVGFFVGDQEKPGPGTIPGLPPEKAATLLAKVATIPGAVAVPLYRPARTGQAELPADGPLAGDGGVDVRCSDAHRLPALGACPAGAGAVRMDASAMYTDNLRALNEYLPFIRSDSPVTAEDGSGGQLLSDLLVGVDGPATLERVRTVLSGYRDDIDSFEMPMTFGEVGDVRARLFLEIQRIVTVLAGVTLLVAGCGLAVAISGSLVERKRPFTLMRVTGTGVGTLYRAVLLETVLPLVAATAVAAGVGVTVAYPIARALAPGRHGVVLPHPSYALTVTGGLLVSVAIIAACLPVLGRITATEKARFE</sequence>
<feature type="transmembrane region" description="Helical" evidence="7">
    <location>
        <begin position="230"/>
        <end position="256"/>
    </location>
</feature>
<evidence type="ECO:0000313" key="9">
    <source>
        <dbReference type="EMBL" id="MFF5289722.1"/>
    </source>
</evidence>
<keyword evidence="10" id="KW-1185">Reference proteome</keyword>
<comment type="similarity">
    <text evidence="6">Belongs to the ABC-4 integral membrane protein family.</text>
</comment>
<proteinExistence type="inferred from homology"/>
<keyword evidence="4 7" id="KW-1133">Transmembrane helix</keyword>
<evidence type="ECO:0000256" key="3">
    <source>
        <dbReference type="ARBA" id="ARBA00022692"/>
    </source>
</evidence>
<dbReference type="Proteomes" id="UP001602245">
    <property type="component" value="Unassembled WGS sequence"/>
</dbReference>
<comment type="subcellular location">
    <subcellularLocation>
        <location evidence="1">Cell membrane</location>
        <topology evidence="1">Multi-pass membrane protein</topology>
    </subcellularLocation>
</comment>
<feature type="transmembrane region" description="Helical" evidence="7">
    <location>
        <begin position="20"/>
        <end position="44"/>
    </location>
</feature>
<feature type="transmembrane region" description="Helical" evidence="7">
    <location>
        <begin position="181"/>
        <end position="203"/>
    </location>
</feature>
<dbReference type="InterPro" id="IPR050250">
    <property type="entry name" value="Macrolide_Exporter_MacB"/>
</dbReference>
<evidence type="ECO:0000256" key="5">
    <source>
        <dbReference type="ARBA" id="ARBA00023136"/>
    </source>
</evidence>
<keyword evidence="3 7" id="KW-0812">Transmembrane</keyword>
<accession>A0ABW6W8S9</accession>
<feature type="transmembrane region" description="Helical" evidence="7">
    <location>
        <begin position="279"/>
        <end position="301"/>
    </location>
</feature>
<evidence type="ECO:0000256" key="2">
    <source>
        <dbReference type="ARBA" id="ARBA00022475"/>
    </source>
</evidence>
<evidence type="ECO:0000259" key="8">
    <source>
        <dbReference type="Pfam" id="PF02687"/>
    </source>
</evidence>
<feature type="transmembrane region" description="Helical" evidence="7">
    <location>
        <begin position="322"/>
        <end position="344"/>
    </location>
</feature>
<reference evidence="9 10" key="1">
    <citation type="submission" date="2024-10" db="EMBL/GenBank/DDBJ databases">
        <title>The Natural Products Discovery Center: Release of the First 8490 Sequenced Strains for Exploring Actinobacteria Biosynthetic Diversity.</title>
        <authorList>
            <person name="Kalkreuter E."/>
            <person name="Kautsar S.A."/>
            <person name="Yang D."/>
            <person name="Bader C.D."/>
            <person name="Teijaro C.N."/>
            <person name="Fluegel L."/>
            <person name="Davis C.M."/>
            <person name="Simpson J.R."/>
            <person name="Lauterbach L."/>
            <person name="Steele A.D."/>
            <person name="Gui C."/>
            <person name="Meng S."/>
            <person name="Li G."/>
            <person name="Viehrig K."/>
            <person name="Ye F."/>
            <person name="Su P."/>
            <person name="Kiefer A.F."/>
            <person name="Nichols A."/>
            <person name="Cepeda A.J."/>
            <person name="Yan W."/>
            <person name="Fan B."/>
            <person name="Jiang Y."/>
            <person name="Adhikari A."/>
            <person name="Zheng C.-J."/>
            <person name="Schuster L."/>
            <person name="Cowan T.M."/>
            <person name="Smanski M.J."/>
            <person name="Chevrette M.G."/>
            <person name="De Carvalho L.P.S."/>
            <person name="Shen B."/>
        </authorList>
    </citation>
    <scope>NUCLEOTIDE SEQUENCE [LARGE SCALE GENOMIC DNA]</scope>
    <source>
        <strain evidence="9 10">NPDC000087</strain>
    </source>
</reference>
<evidence type="ECO:0000256" key="1">
    <source>
        <dbReference type="ARBA" id="ARBA00004651"/>
    </source>
</evidence>
<dbReference type="Pfam" id="PF02687">
    <property type="entry name" value="FtsX"/>
    <property type="match status" value="1"/>
</dbReference>
<feature type="transmembrane region" description="Helical" evidence="7">
    <location>
        <begin position="676"/>
        <end position="695"/>
    </location>
</feature>
<name>A0ABW6W8S9_9ACTN</name>
<feature type="domain" description="ABC3 transporter permease C-terminal" evidence="8">
    <location>
        <begin position="626"/>
        <end position="735"/>
    </location>
</feature>
<dbReference type="PANTHER" id="PTHR30572">
    <property type="entry name" value="MEMBRANE COMPONENT OF TRANSPORTER-RELATED"/>
    <property type="match status" value="1"/>
</dbReference>
<dbReference type="PANTHER" id="PTHR30572:SF4">
    <property type="entry name" value="ABC TRANSPORTER PERMEASE YTRF"/>
    <property type="match status" value="1"/>
</dbReference>
<feature type="transmembrane region" description="Helical" evidence="7">
    <location>
        <begin position="623"/>
        <end position="648"/>
    </location>
</feature>
<evidence type="ECO:0000256" key="4">
    <source>
        <dbReference type="ARBA" id="ARBA00022989"/>
    </source>
</evidence>
<protein>
    <submittedName>
        <fullName evidence="9">FtsX-like permease family protein</fullName>
    </submittedName>
</protein>
<feature type="transmembrane region" description="Helical" evidence="7">
    <location>
        <begin position="715"/>
        <end position="737"/>
    </location>
</feature>
<keyword evidence="5 7" id="KW-0472">Membrane</keyword>
<evidence type="ECO:0000313" key="10">
    <source>
        <dbReference type="Proteomes" id="UP001602245"/>
    </source>
</evidence>